<keyword evidence="1" id="KW-0436">Ligase</keyword>
<proteinExistence type="predicted"/>
<reference evidence="5 6" key="1">
    <citation type="submission" date="2018-11" db="EMBL/GenBank/DDBJ databases">
        <authorList>
            <consortium name="Pathogen Informatics"/>
        </authorList>
    </citation>
    <scope>NUCLEOTIDE SEQUENCE [LARGE SCALE GENOMIC DNA]</scope>
</reference>
<dbReference type="GO" id="GO:0005524">
    <property type="term" value="F:ATP binding"/>
    <property type="evidence" value="ECO:0007669"/>
    <property type="project" value="InterPro"/>
</dbReference>
<name>A0A3P7MIC7_CYLGO</name>
<dbReference type="Gene3D" id="3.30.930.10">
    <property type="entry name" value="Bira Bifunctional Protein, Domain 2"/>
    <property type="match status" value="1"/>
</dbReference>
<dbReference type="SUPFAM" id="SSF55681">
    <property type="entry name" value="Class II aaRS and biotin synthetases"/>
    <property type="match status" value="1"/>
</dbReference>
<keyword evidence="6" id="KW-1185">Reference proteome</keyword>
<dbReference type="Pfam" id="PF00152">
    <property type="entry name" value="tRNA-synt_2"/>
    <property type="match status" value="1"/>
</dbReference>
<dbReference type="GO" id="GO:0004812">
    <property type="term" value="F:aminoacyl-tRNA ligase activity"/>
    <property type="evidence" value="ECO:0007669"/>
    <property type="project" value="InterPro"/>
</dbReference>
<evidence type="ECO:0000256" key="3">
    <source>
        <dbReference type="ARBA" id="ARBA00022840"/>
    </source>
</evidence>
<gene>
    <name evidence="5" type="ORF">CGOC_LOCUS11212</name>
</gene>
<feature type="domain" description="Aminoacyl-tRNA synthetase class II (D/K/N)" evidence="4">
    <location>
        <begin position="3"/>
        <end position="49"/>
    </location>
</feature>
<evidence type="ECO:0000259" key="4">
    <source>
        <dbReference type="Pfam" id="PF00152"/>
    </source>
</evidence>
<keyword evidence="2" id="KW-0547">Nucleotide-binding</keyword>
<dbReference type="Proteomes" id="UP000271889">
    <property type="component" value="Unassembled WGS sequence"/>
</dbReference>
<keyword evidence="3" id="KW-0067">ATP-binding</keyword>
<dbReference type="InterPro" id="IPR045864">
    <property type="entry name" value="aa-tRNA-synth_II/BPL/LPL"/>
</dbReference>
<protein>
    <recommendedName>
        <fullName evidence="4">Aminoacyl-tRNA synthetase class II (D/K/N) domain-containing protein</fullName>
    </recommendedName>
</protein>
<accession>A0A3P7MIC7</accession>
<sequence length="88" mass="9723">MQKHLLEALSYGAPPHGGFALGLDRYIALLASNGDPSFPVREVIAFPKSKEGRDLMSKAPVTPNEEQLKRYGLRFEEETEALEAFSTS</sequence>
<evidence type="ECO:0000256" key="1">
    <source>
        <dbReference type="ARBA" id="ARBA00022598"/>
    </source>
</evidence>
<dbReference type="AlphaFoldDB" id="A0A3P7MIC7"/>
<dbReference type="OrthoDB" id="439710at2759"/>
<dbReference type="InterPro" id="IPR004364">
    <property type="entry name" value="Aa-tRNA-synt_II"/>
</dbReference>
<evidence type="ECO:0000313" key="6">
    <source>
        <dbReference type="Proteomes" id="UP000271889"/>
    </source>
</evidence>
<organism evidence="5 6">
    <name type="scientific">Cylicostephanus goldi</name>
    <name type="common">Nematode worm</name>
    <dbReference type="NCBI Taxonomy" id="71465"/>
    <lineage>
        <taxon>Eukaryota</taxon>
        <taxon>Metazoa</taxon>
        <taxon>Ecdysozoa</taxon>
        <taxon>Nematoda</taxon>
        <taxon>Chromadorea</taxon>
        <taxon>Rhabditida</taxon>
        <taxon>Rhabditina</taxon>
        <taxon>Rhabditomorpha</taxon>
        <taxon>Strongyloidea</taxon>
        <taxon>Strongylidae</taxon>
        <taxon>Cylicostephanus</taxon>
    </lineage>
</organism>
<evidence type="ECO:0000256" key="2">
    <source>
        <dbReference type="ARBA" id="ARBA00022741"/>
    </source>
</evidence>
<dbReference type="EMBL" id="UYRV01115059">
    <property type="protein sequence ID" value="VDN29275.1"/>
    <property type="molecule type" value="Genomic_DNA"/>
</dbReference>
<dbReference type="GO" id="GO:0006418">
    <property type="term" value="P:tRNA aminoacylation for protein translation"/>
    <property type="evidence" value="ECO:0007669"/>
    <property type="project" value="InterPro"/>
</dbReference>
<evidence type="ECO:0000313" key="5">
    <source>
        <dbReference type="EMBL" id="VDN29275.1"/>
    </source>
</evidence>